<evidence type="ECO:0000313" key="5">
    <source>
        <dbReference type="Proteomes" id="UP000319829"/>
    </source>
</evidence>
<protein>
    <submittedName>
        <fullName evidence="4">Glycosyltransferase family 4 protein</fullName>
    </submittedName>
</protein>
<feature type="domain" description="Glycosyl transferase family 1" evidence="2">
    <location>
        <begin position="205"/>
        <end position="363"/>
    </location>
</feature>
<feature type="domain" description="Glycosyltransferase subfamily 4-like N-terminal" evidence="3">
    <location>
        <begin position="16"/>
        <end position="195"/>
    </location>
</feature>
<dbReference type="SUPFAM" id="SSF53756">
    <property type="entry name" value="UDP-Glycosyltransferase/glycogen phosphorylase"/>
    <property type="match status" value="1"/>
</dbReference>
<gene>
    <name evidence="4" type="ORF">E6K74_06665</name>
</gene>
<dbReference type="EMBL" id="VBOU01000074">
    <property type="protein sequence ID" value="TMQ54419.1"/>
    <property type="molecule type" value="Genomic_DNA"/>
</dbReference>
<evidence type="ECO:0000256" key="1">
    <source>
        <dbReference type="SAM" id="MobiDB-lite"/>
    </source>
</evidence>
<reference evidence="4 5" key="1">
    <citation type="journal article" date="2019" name="Nat. Microbiol.">
        <title>Mediterranean grassland soil C-N compound turnover is dependent on rainfall and depth, and is mediated by genomically divergent microorganisms.</title>
        <authorList>
            <person name="Diamond S."/>
            <person name="Andeer P.F."/>
            <person name="Li Z."/>
            <person name="Crits-Christoph A."/>
            <person name="Burstein D."/>
            <person name="Anantharaman K."/>
            <person name="Lane K.R."/>
            <person name="Thomas B.C."/>
            <person name="Pan C."/>
            <person name="Northen T.R."/>
            <person name="Banfield J.F."/>
        </authorList>
    </citation>
    <scope>NUCLEOTIDE SEQUENCE [LARGE SCALE GENOMIC DNA]</scope>
    <source>
        <strain evidence="4">WS_4</strain>
    </source>
</reference>
<feature type="compositionally biased region" description="Basic and acidic residues" evidence="1">
    <location>
        <begin position="48"/>
        <end position="60"/>
    </location>
</feature>
<dbReference type="AlphaFoldDB" id="A0A538SSQ9"/>
<dbReference type="Pfam" id="PF00534">
    <property type="entry name" value="Glycos_transf_1"/>
    <property type="match status" value="1"/>
</dbReference>
<dbReference type="Pfam" id="PF13439">
    <property type="entry name" value="Glyco_transf_4"/>
    <property type="match status" value="1"/>
</dbReference>
<comment type="caution">
    <text evidence="4">The sequence shown here is derived from an EMBL/GenBank/DDBJ whole genome shotgun (WGS) entry which is preliminary data.</text>
</comment>
<evidence type="ECO:0000259" key="2">
    <source>
        <dbReference type="Pfam" id="PF00534"/>
    </source>
</evidence>
<organism evidence="4 5">
    <name type="scientific">Eiseniibacteriota bacterium</name>
    <dbReference type="NCBI Taxonomy" id="2212470"/>
    <lineage>
        <taxon>Bacteria</taxon>
        <taxon>Candidatus Eiseniibacteriota</taxon>
    </lineage>
</organism>
<name>A0A538SSQ9_UNCEI</name>
<feature type="region of interest" description="Disordered" evidence="1">
    <location>
        <begin position="48"/>
        <end position="69"/>
    </location>
</feature>
<dbReference type="PANTHER" id="PTHR45947:SF3">
    <property type="entry name" value="SULFOQUINOVOSYL TRANSFERASE SQD2"/>
    <property type="match status" value="1"/>
</dbReference>
<dbReference type="CDD" id="cd03801">
    <property type="entry name" value="GT4_PimA-like"/>
    <property type="match status" value="1"/>
</dbReference>
<dbReference type="Proteomes" id="UP000319829">
    <property type="component" value="Unassembled WGS sequence"/>
</dbReference>
<evidence type="ECO:0000313" key="4">
    <source>
        <dbReference type="EMBL" id="TMQ54419.1"/>
    </source>
</evidence>
<dbReference type="Gene3D" id="3.40.50.2000">
    <property type="entry name" value="Glycogen Phosphorylase B"/>
    <property type="match status" value="2"/>
</dbReference>
<accession>A0A538SSQ9</accession>
<proteinExistence type="predicted"/>
<dbReference type="InterPro" id="IPR050194">
    <property type="entry name" value="Glycosyltransferase_grp1"/>
</dbReference>
<dbReference type="InterPro" id="IPR028098">
    <property type="entry name" value="Glyco_trans_4-like_N"/>
</dbReference>
<dbReference type="GO" id="GO:0016757">
    <property type="term" value="F:glycosyltransferase activity"/>
    <property type="evidence" value="ECO:0007669"/>
    <property type="project" value="InterPro"/>
</dbReference>
<dbReference type="InterPro" id="IPR001296">
    <property type="entry name" value="Glyco_trans_1"/>
</dbReference>
<evidence type="ECO:0000259" key="3">
    <source>
        <dbReference type="Pfam" id="PF13439"/>
    </source>
</evidence>
<sequence length="411" mass="45091">MPIKIAIVSQAYHPAVGGVTEHVDATALALRERGHDVTIITARFSDREHAASGAGHDARGRGRPGNGDGHRVLRIGRNFSVPYNGAENNVTVGFGLREKLADIIRRERFDLLHVHCPISPVLPLLTLQVAKQPIVGTFHSTVTSDLAFRLFRRALRPSYRRLDRILAVSEEARACVLRHFPGPVEILPNGVNLERFRPGLKRLERFDDGTPNILFVGRHDPRKGLPELMAACAALARDSVPFRLIVVGDGRLRHRVERMAGGVLQGRVHFEGHVSNEHLPRYYASADVFCSPARGGESFGIVLLEAMAAGVAIVATDLPGYRTVLTPGAQGLAVPPRNPDQLRRALETVLGSQDLRREMGARGVETSRRYAWPLIVEKLEEIYRVVLGGARTAGSLDDSRERVVALEPAQA</sequence>
<dbReference type="PANTHER" id="PTHR45947">
    <property type="entry name" value="SULFOQUINOVOSYL TRANSFERASE SQD2"/>
    <property type="match status" value="1"/>
</dbReference>
<keyword evidence="4" id="KW-0808">Transferase</keyword>